<feature type="chain" id="PRO_5013291597" evidence="1">
    <location>
        <begin position="23"/>
        <end position="195"/>
    </location>
</feature>
<evidence type="ECO:0000313" key="4">
    <source>
        <dbReference type="Proteomes" id="UP000184339"/>
    </source>
</evidence>
<dbReference type="AlphaFoldDB" id="A0A1M7HDB2"/>
<accession>A0A1M7HDB2</accession>
<evidence type="ECO:0000259" key="2">
    <source>
        <dbReference type="Pfam" id="PF04366"/>
    </source>
</evidence>
<dbReference type="Pfam" id="PF04366">
    <property type="entry name" value="Ysc84"/>
    <property type="match status" value="1"/>
</dbReference>
<evidence type="ECO:0000256" key="1">
    <source>
        <dbReference type="SAM" id="SignalP"/>
    </source>
</evidence>
<keyword evidence="1" id="KW-0732">Signal</keyword>
<dbReference type="OrthoDB" id="198978at2"/>
<organism evidence="3 4">
    <name type="scientific">Duganella sacchari</name>
    <dbReference type="NCBI Taxonomy" id="551987"/>
    <lineage>
        <taxon>Bacteria</taxon>
        <taxon>Pseudomonadati</taxon>
        <taxon>Pseudomonadota</taxon>
        <taxon>Betaproteobacteria</taxon>
        <taxon>Burkholderiales</taxon>
        <taxon>Oxalobacteraceae</taxon>
        <taxon>Telluria group</taxon>
        <taxon>Duganella</taxon>
    </lineage>
</organism>
<dbReference type="InterPro" id="IPR007461">
    <property type="entry name" value="Ysc84_actin-binding"/>
</dbReference>
<feature type="signal peptide" evidence="1">
    <location>
        <begin position="1"/>
        <end position="22"/>
    </location>
</feature>
<feature type="domain" description="Ysc84 actin-binding" evidence="2">
    <location>
        <begin position="108"/>
        <end position="191"/>
    </location>
</feature>
<dbReference type="EMBL" id="FRCX01000001">
    <property type="protein sequence ID" value="SHM26542.1"/>
    <property type="molecule type" value="Genomic_DNA"/>
</dbReference>
<sequence length="195" mass="20163">MQKRTFLTRSVAAVAFAGLGLAMSGCTTTTGAAKPSSAAVKTEIEQGAYTTLERLYKEVKGSRELVHKANGVLVFPNVVAAGLVVGGEYGKGVLRTGGQTADYYSVASVSVGFQAGAQSKAVVLLFMSREALDKFRNGKGWTAGVDGSVALIKVGANGEVDTNTANNPVQAFVLTNAGLMANLNLEGTKISKLDL</sequence>
<gene>
    <name evidence="3" type="ORF">SAMN05192549_101144</name>
</gene>
<dbReference type="STRING" id="551987.SAMN05192549_101144"/>
<evidence type="ECO:0000313" key="3">
    <source>
        <dbReference type="EMBL" id="SHM26542.1"/>
    </source>
</evidence>
<proteinExistence type="predicted"/>
<dbReference type="CDD" id="cd11524">
    <property type="entry name" value="SYLF"/>
    <property type="match status" value="1"/>
</dbReference>
<dbReference type="PROSITE" id="PS51257">
    <property type="entry name" value="PROKAR_LIPOPROTEIN"/>
    <property type="match status" value="1"/>
</dbReference>
<dbReference type="Proteomes" id="UP000184339">
    <property type="component" value="Unassembled WGS sequence"/>
</dbReference>
<name>A0A1M7HDB2_9BURK</name>
<protein>
    <submittedName>
        <fullName evidence="3">Lipid-binding SYLF domain-containing protein</fullName>
    </submittedName>
</protein>
<reference evidence="4" key="1">
    <citation type="submission" date="2016-11" db="EMBL/GenBank/DDBJ databases">
        <authorList>
            <person name="Varghese N."/>
            <person name="Submissions S."/>
        </authorList>
    </citation>
    <scope>NUCLEOTIDE SEQUENCE [LARGE SCALE GENOMIC DNA]</scope>
    <source>
        <strain evidence="4">Sac-22</strain>
    </source>
</reference>
<keyword evidence="4" id="KW-1185">Reference proteome</keyword>
<dbReference type="RefSeq" id="WP_072780565.1">
    <property type="nucleotide sequence ID" value="NZ_FRCX01000001.1"/>
</dbReference>